<accession>A0A2M8EW54</accession>
<proteinExistence type="predicted"/>
<gene>
    <name evidence="1" type="ORF">CO051_07425</name>
</gene>
<dbReference type="EMBL" id="PFSC01000195">
    <property type="protein sequence ID" value="PJC30100.1"/>
    <property type="molecule type" value="Genomic_DNA"/>
</dbReference>
<protein>
    <submittedName>
        <fullName evidence="1">Uncharacterized protein</fullName>
    </submittedName>
</protein>
<sequence>MSERLCDPCNSHNECVFRRFAERVSLQVFDGELTAEQAHILISNGRILARQQLCPNLNEVQPYYPGEERL</sequence>
<dbReference type="Proteomes" id="UP000231383">
    <property type="component" value="Unassembled WGS sequence"/>
</dbReference>
<evidence type="ECO:0000313" key="1">
    <source>
        <dbReference type="EMBL" id="PJC30100.1"/>
    </source>
</evidence>
<reference evidence="2" key="1">
    <citation type="submission" date="2017-09" db="EMBL/GenBank/DDBJ databases">
        <title>Depth-based differentiation of microbial function through sediment-hosted aquifers and enrichment of novel symbionts in the deep terrestrial subsurface.</title>
        <authorList>
            <person name="Probst A.J."/>
            <person name="Ladd B."/>
            <person name="Jarett J.K."/>
            <person name="Geller-Mcgrath D.E."/>
            <person name="Sieber C.M.K."/>
            <person name="Emerson J.B."/>
            <person name="Anantharaman K."/>
            <person name="Thomas B.C."/>
            <person name="Malmstrom R."/>
            <person name="Stieglmeier M."/>
            <person name="Klingl A."/>
            <person name="Woyke T."/>
            <person name="Ryan C.M."/>
            <person name="Banfield J.F."/>
        </authorList>
    </citation>
    <scope>NUCLEOTIDE SEQUENCE [LARGE SCALE GENOMIC DNA]</scope>
</reference>
<comment type="caution">
    <text evidence="1">The sequence shown here is derived from an EMBL/GenBank/DDBJ whole genome shotgun (WGS) entry which is preliminary data.</text>
</comment>
<name>A0A2M8EW54_9BACT</name>
<dbReference type="AlphaFoldDB" id="A0A2M8EW54"/>
<organism evidence="1 2">
    <name type="scientific">Candidatus Roizmanbacteria bacterium CG_4_9_14_0_2_um_filter_39_13</name>
    <dbReference type="NCBI Taxonomy" id="1974839"/>
    <lineage>
        <taxon>Bacteria</taxon>
        <taxon>Candidatus Roizmaniibacteriota</taxon>
    </lineage>
</organism>
<evidence type="ECO:0000313" key="2">
    <source>
        <dbReference type="Proteomes" id="UP000231383"/>
    </source>
</evidence>